<sequence>MDKENNSRNNDAAKARLKRKIILRDKRVCKPSIGEKGYNMMFAFTSPRAKLDRSINNGAGPPTIRIQGQSCHRIGNLLSLPGHAPKFAQLYIYDTKNEIHNWIQSIRSQKNIDAKIVSKLSAMLDEYNVHAKSFRMEKGRLKTEPVHDLKTECKLQRIDELHTSYLCFQYPLLFPYGEDGYRHDVFHRSTHTSQKRIQLTIKEWLCFRIQTRANEPQTLLQSRRLFQQFLVDGYTILEAERLNFIRRNQAKLRVDKYCNLTESQQGVQTKGSSRGKRVILLPFIGGRRYMDQLYFDGMIICSHVGFLDLNERLLKSMDLKAPDQPDIVSRVFRIKFEELLADLTKKHTLGKVVAYGYSAYRRRDNGHTVLKKDVIVDNHTVSTSIKYLFKYINKGYDRITTTIVPTEHQVSCFGGVIDEIKQCLDCRYMSPTEACWIIFCFPIHSRKPTVERLFFHLPGEQVVYFKYNIVIGDVLLNPSVTEPMFTSWMDANRKYLEAKNLTYTQFVSKFVYVKTRRTWKPRKSGYTIGRLMRTMGNIEYSTFKEACFAMGFIGDDKEYIEAIREAYHWGSSHFLRKLLYDRISDEILFQQRRMSNIQELQNLTLIEIEKLLEKINRKSLKDFPSIPYPQHYVTTYLGNRLIYAELDYDVTELKSQFNNYFKSLTAVDRQEGRMFFLYNYGGTRKTFMWKTLTSTLRSQLHIFLVVALSGITLLLLPGGRTTHSKFKIHVPTFDDSICNIHQGSELAELLKVTKLIIWDETPMAHKFCFEALDKSLRDIMRLDFCQILLVAPRGSQSDIVHSTINASYIWDHCESGMDNLSASKLISFSQWILDIGDGKISEPNDGYAIIEIPQELLISDFNDPIHGNVNSTYPNLMDQYNNEEYLQCKAILASTIDIVDEINAFVLSLVPGATNSQAWEALTPEFLNSLRTFGLPNHKITLKVRSLIMLLRNIDQSEGLCNGTRLIVTKLANHVIQAKIIDGNKNGNLIYIPRMCMRQFPIMLSYAMTINKSQGQSLECVGLYLLILVFSHGQLYVAISRVKSKQGLKILIHDKEGRPLNTTTNVVFKKVFHNL</sequence>
<keyword evidence="1" id="KW-0227">DNA damage</keyword>
<accession>A0A0R0G1Y7</accession>
<dbReference type="GO" id="GO:0006281">
    <property type="term" value="P:DNA repair"/>
    <property type="evidence" value="ECO:0007669"/>
    <property type="project" value="UniProtKB-KW"/>
</dbReference>
<dbReference type="EnsemblPlants" id="KRH12346">
    <property type="protein sequence ID" value="KRH12346"/>
    <property type="gene ID" value="GLYMA_15G167200"/>
</dbReference>
<dbReference type="SUPFAM" id="SSF52540">
    <property type="entry name" value="P-loop containing nucleoside triphosphate hydrolases"/>
    <property type="match status" value="1"/>
</dbReference>
<evidence type="ECO:0000259" key="2">
    <source>
        <dbReference type="Pfam" id="PF05970"/>
    </source>
</evidence>
<dbReference type="Proteomes" id="UP000008827">
    <property type="component" value="Chromosome 15"/>
</dbReference>
<dbReference type="PANTHER" id="PTHR10492">
    <property type="match status" value="1"/>
</dbReference>
<dbReference type="EC" id="5.6.2.3" evidence="1"/>
<dbReference type="EMBL" id="CM000848">
    <property type="protein sequence ID" value="KRH12346.1"/>
    <property type="molecule type" value="Genomic_DNA"/>
</dbReference>
<evidence type="ECO:0000313" key="7">
    <source>
        <dbReference type="Proteomes" id="UP000008827"/>
    </source>
</evidence>
<evidence type="ECO:0000313" key="5">
    <source>
        <dbReference type="EMBL" id="KRH12346.1"/>
    </source>
</evidence>
<dbReference type="InterPro" id="IPR049163">
    <property type="entry name" value="Pif1-like_2B_dom"/>
</dbReference>
<keyword evidence="1" id="KW-0347">Helicase</keyword>
<dbReference type="Pfam" id="PF05970">
    <property type="entry name" value="PIF1"/>
    <property type="match status" value="1"/>
</dbReference>
<keyword evidence="1" id="KW-0547">Nucleotide-binding</keyword>
<feature type="domain" description="DNA helicase Pif1-like 2B" evidence="4">
    <location>
        <begin position="925"/>
        <end position="971"/>
    </location>
</feature>
<protein>
    <recommendedName>
        <fullName evidence="1">ATP-dependent DNA helicase</fullName>
        <ecNumber evidence="1">5.6.2.3</ecNumber>
    </recommendedName>
</protein>
<evidence type="ECO:0000259" key="4">
    <source>
        <dbReference type="Pfam" id="PF21530"/>
    </source>
</evidence>
<keyword evidence="1" id="KW-0067">ATP-binding</keyword>
<gene>
    <name evidence="5" type="ORF">GLYMA_15G167200</name>
</gene>
<dbReference type="SMR" id="A0A0R0G1Y7"/>
<dbReference type="Pfam" id="PF21530">
    <property type="entry name" value="Pif1_2B_dom"/>
    <property type="match status" value="1"/>
</dbReference>
<dbReference type="STRING" id="3847.A0A0R0G1Y7"/>
<reference evidence="5 6" key="1">
    <citation type="journal article" date="2010" name="Nature">
        <title>Genome sequence of the palaeopolyploid soybean.</title>
        <authorList>
            <person name="Schmutz J."/>
            <person name="Cannon S.B."/>
            <person name="Schlueter J."/>
            <person name="Ma J."/>
            <person name="Mitros T."/>
            <person name="Nelson W."/>
            <person name="Hyten D.L."/>
            <person name="Song Q."/>
            <person name="Thelen J.J."/>
            <person name="Cheng J."/>
            <person name="Xu D."/>
            <person name="Hellsten U."/>
            <person name="May G.D."/>
            <person name="Yu Y."/>
            <person name="Sakurai T."/>
            <person name="Umezawa T."/>
            <person name="Bhattacharyya M.K."/>
            <person name="Sandhu D."/>
            <person name="Valliyodan B."/>
            <person name="Lindquist E."/>
            <person name="Peto M."/>
            <person name="Grant D."/>
            <person name="Shu S."/>
            <person name="Goodstein D."/>
            <person name="Barry K."/>
            <person name="Futrell-Griggs M."/>
            <person name="Abernathy B."/>
            <person name="Du J."/>
            <person name="Tian Z."/>
            <person name="Zhu L."/>
            <person name="Gill N."/>
            <person name="Joshi T."/>
            <person name="Libault M."/>
            <person name="Sethuraman A."/>
            <person name="Zhang X.-C."/>
            <person name="Shinozaki K."/>
            <person name="Nguyen H.T."/>
            <person name="Wing R.A."/>
            <person name="Cregan P."/>
            <person name="Specht J."/>
            <person name="Grimwood J."/>
            <person name="Rokhsar D."/>
            <person name="Stacey G."/>
            <person name="Shoemaker R.C."/>
            <person name="Jackson S.A."/>
        </authorList>
    </citation>
    <scope>NUCLEOTIDE SEQUENCE</scope>
    <source>
        <strain evidence="6">cv. Williams 82</strain>
        <tissue evidence="5">Callus</tissue>
    </source>
</reference>
<keyword evidence="7" id="KW-1185">Reference proteome</keyword>
<keyword evidence="1" id="KW-0378">Hydrolase</keyword>
<evidence type="ECO:0000313" key="6">
    <source>
        <dbReference type="EnsemblPlants" id="KRH12346"/>
    </source>
</evidence>
<dbReference type="AlphaFoldDB" id="A0A0R0G1Y7"/>
<comment type="similarity">
    <text evidence="1">Belongs to the helicase family.</text>
</comment>
<dbReference type="InterPro" id="IPR027417">
    <property type="entry name" value="P-loop_NTPase"/>
</dbReference>
<comment type="cofactor">
    <cofactor evidence="1">
        <name>Mg(2+)</name>
        <dbReference type="ChEBI" id="CHEBI:18420"/>
    </cofactor>
</comment>
<evidence type="ECO:0000256" key="1">
    <source>
        <dbReference type="RuleBase" id="RU363044"/>
    </source>
</evidence>
<dbReference type="Gene3D" id="3.40.50.300">
    <property type="entry name" value="P-loop containing nucleotide triphosphate hydrolases"/>
    <property type="match status" value="2"/>
</dbReference>
<dbReference type="Gramene" id="KRH12346">
    <property type="protein sequence ID" value="KRH12346"/>
    <property type="gene ID" value="GLYMA_15G167200"/>
</dbReference>
<keyword evidence="1" id="KW-0234">DNA repair</keyword>
<comment type="catalytic activity">
    <reaction evidence="1">
        <text>ATP + H2O = ADP + phosphate + H(+)</text>
        <dbReference type="Rhea" id="RHEA:13065"/>
        <dbReference type="ChEBI" id="CHEBI:15377"/>
        <dbReference type="ChEBI" id="CHEBI:15378"/>
        <dbReference type="ChEBI" id="CHEBI:30616"/>
        <dbReference type="ChEBI" id="CHEBI:43474"/>
        <dbReference type="ChEBI" id="CHEBI:456216"/>
        <dbReference type="EC" id="5.6.2.3"/>
    </reaction>
</comment>
<organism evidence="5">
    <name type="scientific">Glycine max</name>
    <name type="common">Soybean</name>
    <name type="synonym">Glycine hispida</name>
    <dbReference type="NCBI Taxonomy" id="3847"/>
    <lineage>
        <taxon>Eukaryota</taxon>
        <taxon>Viridiplantae</taxon>
        <taxon>Streptophyta</taxon>
        <taxon>Embryophyta</taxon>
        <taxon>Tracheophyta</taxon>
        <taxon>Spermatophyta</taxon>
        <taxon>Magnoliopsida</taxon>
        <taxon>eudicotyledons</taxon>
        <taxon>Gunneridae</taxon>
        <taxon>Pentapetalae</taxon>
        <taxon>rosids</taxon>
        <taxon>fabids</taxon>
        <taxon>Fabales</taxon>
        <taxon>Fabaceae</taxon>
        <taxon>Papilionoideae</taxon>
        <taxon>50 kb inversion clade</taxon>
        <taxon>NPAAA clade</taxon>
        <taxon>indigoferoid/millettioid clade</taxon>
        <taxon>Phaseoleae</taxon>
        <taxon>Glycine</taxon>
        <taxon>Glycine subgen. Soja</taxon>
    </lineage>
</organism>
<keyword evidence="1" id="KW-0233">DNA recombination</keyword>
<dbReference type="Gene3D" id="2.30.30.940">
    <property type="match status" value="1"/>
</dbReference>
<dbReference type="GO" id="GO:0016787">
    <property type="term" value="F:hydrolase activity"/>
    <property type="evidence" value="ECO:0007669"/>
    <property type="project" value="UniProtKB-KW"/>
</dbReference>
<feature type="domain" description="Helitron helicase-like" evidence="3">
    <location>
        <begin position="204"/>
        <end position="358"/>
    </location>
</feature>
<reference evidence="6" key="2">
    <citation type="submission" date="2018-02" db="UniProtKB">
        <authorList>
            <consortium name="EnsemblPlants"/>
        </authorList>
    </citation>
    <scope>IDENTIFICATION</scope>
    <source>
        <strain evidence="6">Williams 82</strain>
    </source>
</reference>
<feature type="domain" description="DNA helicase Pif1-like DEAD-box helicase" evidence="2">
    <location>
        <begin position="661"/>
        <end position="845"/>
    </location>
</feature>
<dbReference type="InterPro" id="IPR025476">
    <property type="entry name" value="Helitron_helicase-like"/>
</dbReference>
<dbReference type="GO" id="GO:0005524">
    <property type="term" value="F:ATP binding"/>
    <property type="evidence" value="ECO:0007669"/>
    <property type="project" value="UniProtKB-KW"/>
</dbReference>
<dbReference type="InParanoid" id="A0A0R0G1Y7"/>
<dbReference type="GO" id="GO:0043139">
    <property type="term" value="F:5'-3' DNA helicase activity"/>
    <property type="evidence" value="ECO:0007669"/>
    <property type="project" value="UniProtKB-EC"/>
</dbReference>
<dbReference type="Pfam" id="PF14214">
    <property type="entry name" value="Helitron_like_N"/>
    <property type="match status" value="1"/>
</dbReference>
<proteinExistence type="inferred from homology"/>
<reference evidence="5" key="3">
    <citation type="submission" date="2018-07" db="EMBL/GenBank/DDBJ databases">
        <title>WGS assembly of Glycine max.</title>
        <authorList>
            <person name="Schmutz J."/>
            <person name="Cannon S."/>
            <person name="Schlueter J."/>
            <person name="Ma J."/>
            <person name="Mitros T."/>
            <person name="Nelson W."/>
            <person name="Hyten D."/>
            <person name="Song Q."/>
            <person name="Thelen J."/>
            <person name="Cheng J."/>
            <person name="Xu D."/>
            <person name="Hellsten U."/>
            <person name="May G."/>
            <person name="Yu Y."/>
            <person name="Sakurai T."/>
            <person name="Umezawa T."/>
            <person name="Bhattacharyya M."/>
            <person name="Sandhu D."/>
            <person name="Valliyodan B."/>
            <person name="Lindquist E."/>
            <person name="Peto M."/>
            <person name="Grant D."/>
            <person name="Shu S."/>
            <person name="Goodstein D."/>
            <person name="Barry K."/>
            <person name="Futrell-Griggs M."/>
            <person name="Abernathy B."/>
            <person name="Du J."/>
            <person name="Tian Z."/>
            <person name="Zhu L."/>
            <person name="Gill N."/>
            <person name="Joshi T."/>
            <person name="Libault M."/>
            <person name="Sethuraman A."/>
            <person name="Zhang X."/>
            <person name="Shinozaki K."/>
            <person name="Nguyen H."/>
            <person name="Wing R."/>
            <person name="Cregan P."/>
            <person name="Specht J."/>
            <person name="Grimwood J."/>
            <person name="Rokhsar D."/>
            <person name="Stacey G."/>
            <person name="Shoemaker R."/>
            <person name="Jackson S."/>
        </authorList>
    </citation>
    <scope>NUCLEOTIDE SEQUENCE</scope>
    <source>
        <tissue evidence="5">Callus</tissue>
    </source>
</reference>
<evidence type="ECO:0000259" key="3">
    <source>
        <dbReference type="Pfam" id="PF14214"/>
    </source>
</evidence>
<dbReference type="GO" id="GO:0000723">
    <property type="term" value="P:telomere maintenance"/>
    <property type="evidence" value="ECO:0007669"/>
    <property type="project" value="InterPro"/>
</dbReference>
<dbReference type="InterPro" id="IPR010285">
    <property type="entry name" value="DNA_helicase_pif1-like_DEAD"/>
</dbReference>
<dbReference type="GO" id="GO:0006310">
    <property type="term" value="P:DNA recombination"/>
    <property type="evidence" value="ECO:0007669"/>
    <property type="project" value="UniProtKB-KW"/>
</dbReference>
<name>A0A0R0G1Y7_SOYBN</name>
<dbReference type="CDD" id="cd18809">
    <property type="entry name" value="SF1_C_RecD"/>
    <property type="match status" value="1"/>
</dbReference>
<dbReference type="PANTHER" id="PTHR10492:SF78">
    <property type="entry name" value="ATP-DEPENDENT DNA HELICASE"/>
    <property type="match status" value="1"/>
</dbReference>